<dbReference type="Proteomes" id="UP001489719">
    <property type="component" value="Unassembled WGS sequence"/>
</dbReference>
<gene>
    <name evidence="1" type="ORF">V1517DRAFT_327333</name>
</gene>
<dbReference type="EMBL" id="MU970106">
    <property type="protein sequence ID" value="KAK9321145.1"/>
    <property type="molecule type" value="Genomic_DNA"/>
</dbReference>
<keyword evidence="2" id="KW-1185">Reference proteome</keyword>
<protein>
    <submittedName>
        <fullName evidence="1">Uncharacterized protein</fullName>
    </submittedName>
</protein>
<evidence type="ECO:0000313" key="2">
    <source>
        <dbReference type="Proteomes" id="UP001489719"/>
    </source>
</evidence>
<name>A0ACC3TJJ1_9ASCO</name>
<evidence type="ECO:0000313" key="1">
    <source>
        <dbReference type="EMBL" id="KAK9321145.1"/>
    </source>
</evidence>
<reference evidence="2" key="1">
    <citation type="journal article" date="2024" name="Front. Bioeng. Biotechnol.">
        <title>Genome-scale model development and genomic sequencing of the oleaginous clade Lipomyces.</title>
        <authorList>
            <person name="Czajka J.J."/>
            <person name="Han Y."/>
            <person name="Kim J."/>
            <person name="Mondo S.J."/>
            <person name="Hofstad B.A."/>
            <person name="Robles A."/>
            <person name="Haridas S."/>
            <person name="Riley R."/>
            <person name="LaButti K."/>
            <person name="Pangilinan J."/>
            <person name="Andreopoulos W."/>
            <person name="Lipzen A."/>
            <person name="Yan J."/>
            <person name="Wang M."/>
            <person name="Ng V."/>
            <person name="Grigoriev I.V."/>
            <person name="Spatafora J.W."/>
            <person name="Magnuson J.K."/>
            <person name="Baker S.E."/>
            <person name="Pomraning K.R."/>
        </authorList>
    </citation>
    <scope>NUCLEOTIDE SEQUENCE [LARGE SCALE GENOMIC DNA]</scope>
    <source>
        <strain evidence="2">CBS 10300</strain>
    </source>
</reference>
<organism evidence="1 2">
    <name type="scientific">Lipomyces orientalis</name>
    <dbReference type="NCBI Taxonomy" id="1233043"/>
    <lineage>
        <taxon>Eukaryota</taxon>
        <taxon>Fungi</taxon>
        <taxon>Dikarya</taxon>
        <taxon>Ascomycota</taxon>
        <taxon>Saccharomycotina</taxon>
        <taxon>Lipomycetes</taxon>
        <taxon>Lipomycetales</taxon>
        <taxon>Lipomycetaceae</taxon>
        <taxon>Lipomyces</taxon>
    </lineage>
</organism>
<comment type="caution">
    <text evidence="1">The sequence shown here is derived from an EMBL/GenBank/DDBJ whole genome shotgun (WGS) entry which is preliminary data.</text>
</comment>
<accession>A0ACC3TJJ1</accession>
<sequence length="695" mass="76735">MTDSGSPVSTAGASFSDANTPQFTQSSFDDEAFKRQNAQVNEILQSDIGVELLLRRLKLSIISGKDFTAFIKTRSTLEEQYARDLTRNLKSARESIQKSDNRNDSFSRKFEQATNMNEQLAKQSIHYAGELSKMHDDLSDLCKSTERKRKELKQKAMHDEKIVTDAENAAVKSKAKYYSLCEEFHTARTNDPTKRSGLKFKGSKTNQQVVEDLEKKVKIADQDYRDKVTAAKSAYSQLVKSHRPENIRALRNVLEMFETGVVLRFEDYANLTERLALSNGLIISPMQPGVPGLKQIAKDIDSENDFLNFVLRSQGSSSLVHKGVEYVQHNYITNAFTANSNRGTSRPIPPPASAAVVAGAAAVSAGIKPSQQIPSSMTASTAPPRPGQPPLAQQQSASSLRQQQAPAEMPRPPVQRYAGIAQTPPPQFESPPQQRTPQAYIPAEVQQNQGLGLSSPGGRPLAPEANGQLPYPRTQSTSNGAGDYNYTTAPGSSRVFGVPLEILTEHDRLKLNAADVVAPTFVVKVVHAIEQFGLDTKGLYTVPGASENIEYIQALFESADSLEVQLDSPAAFNNDIHALATVLKLYFQQLPDKLLTRLFYDEFVDAAKIPDDILRRDKMHLLVNDLPDANYMTLKFMIIHLNKVQEKYRMNNMTISTLANTWGTTFLGGDSSEAEAHSGVVNTILSNCYVIFDPD</sequence>
<proteinExistence type="predicted"/>